<dbReference type="RefSeq" id="WP_186872471.1">
    <property type="nucleotide sequence ID" value="NZ_JACOOR010000006.1"/>
</dbReference>
<sequence>MRIQEKYLKQARRIHQESPVVDAHFDLAAEVCERCLTGEQGVVERRYLPYFEKAGLNIVVSSIFINNRDLPELGLRKALGQITALKEDVEPVNDRICVTASRAELDENLAAGRISILLSMEGLDPLGNDLSLLRTFYNLGVRGAGLTWSRRNAFATGCCTAGQFREIPGGLTELGKEAVRKMERLGMWLDVSHLSNDGFRDVCDLTEQPFMASHSDAWAVNENYRNLIDAQIREIAGRGGVIGLNACGYLTGIMPETTTPAEQEADAALLRLCEHAEHLIRIAGPAHVGYGFDLCKGLEDATPRIRFETENYDVLAHHGEMVKLTALLLQRGMDTEAVKGVVGGNFLRYYRRILK</sequence>
<dbReference type="InterPro" id="IPR032466">
    <property type="entry name" value="Metal_Hydrolase"/>
</dbReference>
<dbReference type="PANTHER" id="PTHR10443:SF12">
    <property type="entry name" value="DIPEPTIDASE"/>
    <property type="match status" value="1"/>
</dbReference>
<evidence type="ECO:0000313" key="1">
    <source>
        <dbReference type="EMBL" id="MBC5660291.1"/>
    </source>
</evidence>
<gene>
    <name evidence="1" type="ORF">H8S44_10955</name>
</gene>
<keyword evidence="2" id="KW-1185">Reference proteome</keyword>
<comment type="caution">
    <text evidence="1">The sequence shown here is derived from an EMBL/GenBank/DDBJ whole genome shotgun (WGS) entry which is preliminary data.</text>
</comment>
<dbReference type="GO" id="GO:0006508">
    <property type="term" value="P:proteolysis"/>
    <property type="evidence" value="ECO:0007669"/>
    <property type="project" value="InterPro"/>
</dbReference>
<dbReference type="PANTHER" id="PTHR10443">
    <property type="entry name" value="MICROSOMAL DIPEPTIDASE"/>
    <property type="match status" value="1"/>
</dbReference>
<dbReference type="SUPFAM" id="SSF51556">
    <property type="entry name" value="Metallo-dependent hydrolases"/>
    <property type="match status" value="1"/>
</dbReference>
<dbReference type="InterPro" id="IPR008257">
    <property type="entry name" value="Pept_M19"/>
</dbReference>
<reference evidence="1" key="1">
    <citation type="submission" date="2020-08" db="EMBL/GenBank/DDBJ databases">
        <title>Genome public.</title>
        <authorList>
            <person name="Liu C."/>
            <person name="Sun Q."/>
        </authorList>
    </citation>
    <scope>NUCLEOTIDE SEQUENCE</scope>
    <source>
        <strain evidence="1">NSJ-68</strain>
    </source>
</reference>
<dbReference type="GO" id="GO:0070573">
    <property type="term" value="F:metallodipeptidase activity"/>
    <property type="evidence" value="ECO:0007669"/>
    <property type="project" value="InterPro"/>
</dbReference>
<organism evidence="1 2">
    <name type="scientific">Anaerosacchariphilus hominis</name>
    <dbReference type="NCBI Taxonomy" id="2763017"/>
    <lineage>
        <taxon>Bacteria</taxon>
        <taxon>Bacillati</taxon>
        <taxon>Bacillota</taxon>
        <taxon>Clostridia</taxon>
        <taxon>Lachnospirales</taxon>
        <taxon>Lachnospiraceae</taxon>
        <taxon>Anaerosacchariphilus</taxon>
    </lineage>
</organism>
<proteinExistence type="predicted"/>
<dbReference type="Pfam" id="PF01244">
    <property type="entry name" value="Peptidase_M19"/>
    <property type="match status" value="1"/>
</dbReference>
<dbReference type="AlphaFoldDB" id="A0A923LCV3"/>
<dbReference type="Gene3D" id="3.20.20.140">
    <property type="entry name" value="Metal-dependent hydrolases"/>
    <property type="match status" value="1"/>
</dbReference>
<dbReference type="EMBL" id="JACOOR010000006">
    <property type="protein sequence ID" value="MBC5660291.1"/>
    <property type="molecule type" value="Genomic_DNA"/>
</dbReference>
<evidence type="ECO:0000313" key="2">
    <source>
        <dbReference type="Proteomes" id="UP000649345"/>
    </source>
</evidence>
<accession>A0A923LCV3</accession>
<name>A0A923LCV3_9FIRM</name>
<dbReference type="Proteomes" id="UP000649345">
    <property type="component" value="Unassembled WGS sequence"/>
</dbReference>
<dbReference type="PROSITE" id="PS51365">
    <property type="entry name" value="RENAL_DIPEPTIDASE_2"/>
    <property type="match status" value="1"/>
</dbReference>
<protein>
    <submittedName>
        <fullName evidence="1">Membrane dipeptidase</fullName>
    </submittedName>
</protein>